<reference evidence="8" key="1">
    <citation type="submission" date="2022-04" db="EMBL/GenBank/DDBJ databases">
        <title>Roseomonas acroporae sp. nov., isolated from coral Acropora digitifera.</title>
        <authorList>
            <person name="Sun H."/>
        </authorList>
    </citation>
    <scope>NUCLEOTIDE SEQUENCE</scope>
    <source>
        <strain evidence="8">NAR14</strain>
    </source>
</reference>
<dbReference type="EMBL" id="JALPRX010000034">
    <property type="protein sequence ID" value="MCK8784541.1"/>
    <property type="molecule type" value="Genomic_DNA"/>
</dbReference>
<evidence type="ECO:0000256" key="3">
    <source>
        <dbReference type="RuleBase" id="RU362132"/>
    </source>
</evidence>
<evidence type="ECO:0000256" key="1">
    <source>
        <dbReference type="ARBA" id="ARBA00007812"/>
    </source>
</evidence>
<dbReference type="GO" id="GO:0030976">
    <property type="term" value="F:thiamine pyrophosphate binding"/>
    <property type="evidence" value="ECO:0007669"/>
    <property type="project" value="InterPro"/>
</dbReference>
<gene>
    <name evidence="8" type="ORF">M0638_09125</name>
</gene>
<dbReference type="GO" id="GO:0000287">
    <property type="term" value="F:magnesium ion binding"/>
    <property type="evidence" value="ECO:0007669"/>
    <property type="project" value="InterPro"/>
</dbReference>
<dbReference type="GO" id="GO:0050660">
    <property type="term" value="F:flavin adenine dinucleotide binding"/>
    <property type="evidence" value="ECO:0007669"/>
    <property type="project" value="TreeGrafter"/>
</dbReference>
<dbReference type="Pfam" id="PF02776">
    <property type="entry name" value="TPP_enzyme_N"/>
    <property type="match status" value="1"/>
</dbReference>
<dbReference type="PANTHER" id="PTHR18968">
    <property type="entry name" value="THIAMINE PYROPHOSPHATE ENZYMES"/>
    <property type="match status" value="1"/>
</dbReference>
<evidence type="ECO:0000256" key="2">
    <source>
        <dbReference type="ARBA" id="ARBA00023052"/>
    </source>
</evidence>
<dbReference type="PANTHER" id="PTHR18968:SF13">
    <property type="entry name" value="ACETOLACTATE SYNTHASE CATALYTIC SUBUNIT, MITOCHONDRIAL"/>
    <property type="match status" value="1"/>
</dbReference>
<dbReference type="GO" id="GO:0005948">
    <property type="term" value="C:acetolactate synthase complex"/>
    <property type="evidence" value="ECO:0007669"/>
    <property type="project" value="TreeGrafter"/>
</dbReference>
<proteinExistence type="inferred from homology"/>
<sequence length="599" mass="62018">MTVLAGPTTASTLSMGGAQGSKTTNHAQTDAAAMDLAPTATPNARIGRLAAEEPVGDLIARALAEIGVTTVFGVISIHNMPILDAIARQGRIRFVPARGEAGAMNMADSYARVTRSLGVCITSTGTAAGNAAGSQVEALTAGSPVLHITTQIDRPFMDRDRAAIHDVPRQPDMLKAVSKAYVRVWEPAQAVDQLLAAANAALAAPTGPVSLEIPVDVQRVKVRGRAWPATLTPAVQVPDAAQLDALAELVLQAERPMLWLGGGARGAAAAATALVERGFAAVTSTNGRAVVPEGHPRSLGAFNMTPDAQALYEQSDLMIVVGSRLRGNETRNNQMRLPATLVQVDADGTQAGRNYPVDLFLAGDARLVLEGLLARLPEKLATDPAFLDGIAPARARSEAALRRVLGPYAPLADAISERVQAGALPWVRDVTISNSTFGNRYVKLAAPHLGVHALGGGIGQGIAMGIGAAMAGLGKAVTLLGDGGSQLMIGELATAVEMRAGMVFVLMNDRGYGVIRNIQDAQYGGRHVYSNILTPDFSMICGAVGLPHERVSDVADFPAALDRALAAEGPRLIEVDMVAIGPFAESFAGPPAGAAGSVK</sequence>
<name>A0A9X2BUY8_9PROT</name>
<evidence type="ECO:0000259" key="7">
    <source>
        <dbReference type="Pfam" id="PF02776"/>
    </source>
</evidence>
<protein>
    <submittedName>
        <fullName evidence="8">Thiamine pyrophosphate-binding protein</fullName>
    </submittedName>
</protein>
<feature type="domain" description="Thiamine pyrophosphate enzyme N-terminal TPP-binding" evidence="7">
    <location>
        <begin position="55"/>
        <end position="158"/>
    </location>
</feature>
<dbReference type="SUPFAM" id="SSF52518">
    <property type="entry name" value="Thiamin diphosphate-binding fold (THDP-binding)"/>
    <property type="match status" value="2"/>
</dbReference>
<evidence type="ECO:0000256" key="4">
    <source>
        <dbReference type="SAM" id="MobiDB-lite"/>
    </source>
</evidence>
<dbReference type="CDD" id="cd07035">
    <property type="entry name" value="TPP_PYR_POX_like"/>
    <property type="match status" value="1"/>
</dbReference>
<dbReference type="InterPro" id="IPR029035">
    <property type="entry name" value="DHS-like_NAD/FAD-binding_dom"/>
</dbReference>
<dbReference type="InterPro" id="IPR029061">
    <property type="entry name" value="THDP-binding"/>
</dbReference>
<keyword evidence="9" id="KW-1185">Reference proteome</keyword>
<evidence type="ECO:0000259" key="5">
    <source>
        <dbReference type="Pfam" id="PF00205"/>
    </source>
</evidence>
<dbReference type="AlphaFoldDB" id="A0A9X2BUY8"/>
<dbReference type="InterPro" id="IPR011766">
    <property type="entry name" value="TPP_enzyme_TPP-bd"/>
</dbReference>
<feature type="compositionally biased region" description="Polar residues" evidence="4">
    <location>
        <begin position="8"/>
        <end position="27"/>
    </location>
</feature>
<dbReference type="Proteomes" id="UP001139516">
    <property type="component" value="Unassembled WGS sequence"/>
</dbReference>
<accession>A0A9X2BUY8</accession>
<evidence type="ECO:0000259" key="6">
    <source>
        <dbReference type="Pfam" id="PF02775"/>
    </source>
</evidence>
<dbReference type="GO" id="GO:0003984">
    <property type="term" value="F:acetolactate synthase activity"/>
    <property type="evidence" value="ECO:0007669"/>
    <property type="project" value="TreeGrafter"/>
</dbReference>
<dbReference type="Gene3D" id="3.40.50.1220">
    <property type="entry name" value="TPP-binding domain"/>
    <property type="match status" value="1"/>
</dbReference>
<dbReference type="RefSeq" id="WP_248666666.1">
    <property type="nucleotide sequence ID" value="NZ_JALPRX010000034.1"/>
</dbReference>
<dbReference type="SUPFAM" id="SSF52467">
    <property type="entry name" value="DHS-like NAD/FAD-binding domain"/>
    <property type="match status" value="1"/>
</dbReference>
<comment type="similarity">
    <text evidence="1 3">Belongs to the TPP enzyme family.</text>
</comment>
<dbReference type="Pfam" id="PF02775">
    <property type="entry name" value="TPP_enzyme_C"/>
    <property type="match status" value="1"/>
</dbReference>
<dbReference type="NCBIfam" id="NF005470">
    <property type="entry name" value="PRK07064.1"/>
    <property type="match status" value="1"/>
</dbReference>
<dbReference type="Pfam" id="PF00205">
    <property type="entry name" value="TPP_enzyme_M"/>
    <property type="match status" value="1"/>
</dbReference>
<dbReference type="GO" id="GO:0009097">
    <property type="term" value="P:isoleucine biosynthetic process"/>
    <property type="evidence" value="ECO:0007669"/>
    <property type="project" value="TreeGrafter"/>
</dbReference>
<dbReference type="CDD" id="cd00568">
    <property type="entry name" value="TPP_enzymes"/>
    <property type="match status" value="1"/>
</dbReference>
<dbReference type="InterPro" id="IPR012000">
    <property type="entry name" value="Thiamin_PyroP_enz_cen_dom"/>
</dbReference>
<feature type="domain" description="Thiamine pyrophosphate enzyme central" evidence="5">
    <location>
        <begin position="243"/>
        <end position="372"/>
    </location>
</feature>
<dbReference type="GO" id="GO:0009099">
    <property type="term" value="P:L-valine biosynthetic process"/>
    <property type="evidence" value="ECO:0007669"/>
    <property type="project" value="TreeGrafter"/>
</dbReference>
<dbReference type="InterPro" id="IPR012001">
    <property type="entry name" value="Thiamin_PyroP_enz_TPP-bd_dom"/>
</dbReference>
<keyword evidence="2 3" id="KW-0786">Thiamine pyrophosphate</keyword>
<dbReference type="InterPro" id="IPR045229">
    <property type="entry name" value="TPP_enz"/>
</dbReference>
<feature type="domain" description="Thiamine pyrophosphate enzyme TPP-binding" evidence="6">
    <location>
        <begin position="438"/>
        <end position="575"/>
    </location>
</feature>
<feature type="region of interest" description="Disordered" evidence="4">
    <location>
        <begin position="1"/>
        <end position="27"/>
    </location>
</feature>
<dbReference type="Gene3D" id="3.40.50.970">
    <property type="match status" value="2"/>
</dbReference>
<comment type="caution">
    <text evidence="8">The sequence shown here is derived from an EMBL/GenBank/DDBJ whole genome shotgun (WGS) entry which is preliminary data.</text>
</comment>
<evidence type="ECO:0000313" key="8">
    <source>
        <dbReference type="EMBL" id="MCK8784541.1"/>
    </source>
</evidence>
<evidence type="ECO:0000313" key="9">
    <source>
        <dbReference type="Proteomes" id="UP001139516"/>
    </source>
</evidence>
<organism evidence="8 9">
    <name type="scientific">Roseomonas acroporae</name>
    <dbReference type="NCBI Taxonomy" id="2937791"/>
    <lineage>
        <taxon>Bacteria</taxon>
        <taxon>Pseudomonadati</taxon>
        <taxon>Pseudomonadota</taxon>
        <taxon>Alphaproteobacteria</taxon>
        <taxon>Acetobacterales</taxon>
        <taxon>Roseomonadaceae</taxon>
        <taxon>Roseomonas</taxon>
    </lineage>
</organism>